<gene>
    <name evidence="1" type="ORF">ACCUM_4179</name>
</gene>
<accession>A0A5S4EMD8</accession>
<comment type="caution">
    <text evidence="1">The sequence shown here is derived from an EMBL/GenBank/DDBJ whole genome shotgun (WGS) entry which is preliminary data.</text>
</comment>
<evidence type="ECO:0000313" key="2">
    <source>
        <dbReference type="Proteomes" id="UP000306324"/>
    </source>
</evidence>
<keyword evidence="2" id="KW-1185">Reference proteome</keyword>
<dbReference type="AlphaFoldDB" id="A0A5S4EMD8"/>
<proteinExistence type="predicted"/>
<reference evidence="1 2" key="1">
    <citation type="submission" date="2019-04" db="EMBL/GenBank/DDBJ databases">
        <title>A novel phosphate-accumulating bacterium identified in bioreactor for phosphate removal from wastewater.</title>
        <authorList>
            <person name="Kotlyarov R.Y."/>
            <person name="Beletsky A.V."/>
            <person name="Kallistova A.Y."/>
            <person name="Dorofeev A.G."/>
            <person name="Nikolaev Y.Y."/>
            <person name="Pimenov N.V."/>
            <person name="Ravin N.V."/>
            <person name="Mardanov A.V."/>
        </authorList>
    </citation>
    <scope>NUCLEOTIDE SEQUENCE [LARGE SCALE GENOMIC DNA]</scope>
    <source>
        <strain evidence="1 2">Bin19</strain>
    </source>
</reference>
<dbReference type="EMBL" id="SWAD01000047">
    <property type="protein sequence ID" value="TMQ76541.1"/>
    <property type="molecule type" value="Genomic_DNA"/>
</dbReference>
<organism evidence="1 2">
    <name type="scientific">Candidatus Accumulibacter phosphatis</name>
    <dbReference type="NCBI Taxonomy" id="327160"/>
    <lineage>
        <taxon>Bacteria</taxon>
        <taxon>Pseudomonadati</taxon>
        <taxon>Pseudomonadota</taxon>
        <taxon>Betaproteobacteria</taxon>
        <taxon>Candidatus Accumulibacter</taxon>
    </lineage>
</organism>
<protein>
    <submittedName>
        <fullName evidence="1">Uncharacterized protein</fullName>
    </submittedName>
</protein>
<name>A0A5S4EMD8_9PROT</name>
<evidence type="ECO:0000313" key="1">
    <source>
        <dbReference type="EMBL" id="TMQ76541.1"/>
    </source>
</evidence>
<dbReference type="Proteomes" id="UP000306324">
    <property type="component" value="Unassembled WGS sequence"/>
</dbReference>
<sequence length="40" mass="4460">MLKEFSPSCGLFVLHLIAIVSAAENIFQQSGSDRARHSLW</sequence>